<accession>A0A0E9PD46</accession>
<evidence type="ECO:0000256" key="1">
    <source>
        <dbReference type="SAM" id="MobiDB-lite"/>
    </source>
</evidence>
<sequence length="27" mass="3198">MFNTLASKCHPDRIITRKHTPHHKSKI</sequence>
<feature type="region of interest" description="Disordered" evidence="1">
    <location>
        <begin position="1"/>
        <end position="27"/>
    </location>
</feature>
<dbReference type="EMBL" id="GBXM01106839">
    <property type="protein sequence ID" value="JAH01738.1"/>
    <property type="molecule type" value="Transcribed_RNA"/>
</dbReference>
<organism evidence="2">
    <name type="scientific">Anguilla anguilla</name>
    <name type="common">European freshwater eel</name>
    <name type="synonym">Muraena anguilla</name>
    <dbReference type="NCBI Taxonomy" id="7936"/>
    <lineage>
        <taxon>Eukaryota</taxon>
        <taxon>Metazoa</taxon>
        <taxon>Chordata</taxon>
        <taxon>Craniata</taxon>
        <taxon>Vertebrata</taxon>
        <taxon>Euteleostomi</taxon>
        <taxon>Actinopterygii</taxon>
        <taxon>Neopterygii</taxon>
        <taxon>Teleostei</taxon>
        <taxon>Anguilliformes</taxon>
        <taxon>Anguillidae</taxon>
        <taxon>Anguilla</taxon>
    </lineage>
</organism>
<name>A0A0E9PD46_ANGAN</name>
<dbReference type="AlphaFoldDB" id="A0A0E9PD46"/>
<evidence type="ECO:0000313" key="2">
    <source>
        <dbReference type="EMBL" id="JAH01738.1"/>
    </source>
</evidence>
<proteinExistence type="predicted"/>
<reference evidence="2" key="1">
    <citation type="submission" date="2014-11" db="EMBL/GenBank/DDBJ databases">
        <authorList>
            <person name="Amaro Gonzalez C."/>
        </authorList>
    </citation>
    <scope>NUCLEOTIDE SEQUENCE</scope>
</reference>
<feature type="compositionally biased region" description="Basic residues" evidence="1">
    <location>
        <begin position="16"/>
        <end position="27"/>
    </location>
</feature>
<reference evidence="2" key="2">
    <citation type="journal article" date="2015" name="Fish Shellfish Immunol.">
        <title>Early steps in the European eel (Anguilla anguilla)-Vibrio vulnificus interaction in the gills: Role of the RtxA13 toxin.</title>
        <authorList>
            <person name="Callol A."/>
            <person name="Pajuelo D."/>
            <person name="Ebbesson L."/>
            <person name="Teles M."/>
            <person name="MacKenzie S."/>
            <person name="Amaro C."/>
        </authorList>
    </citation>
    <scope>NUCLEOTIDE SEQUENCE</scope>
</reference>
<protein>
    <submittedName>
        <fullName evidence="2">Uncharacterized protein</fullName>
    </submittedName>
</protein>